<dbReference type="SUPFAM" id="SSF55073">
    <property type="entry name" value="Nucleotide cyclase"/>
    <property type="match status" value="1"/>
</dbReference>
<feature type="domain" description="GGDEF" evidence="8">
    <location>
        <begin position="327"/>
        <end position="459"/>
    </location>
</feature>
<evidence type="ECO:0008006" key="11">
    <source>
        <dbReference type="Google" id="ProtNLM"/>
    </source>
</evidence>
<evidence type="ECO:0000313" key="9">
    <source>
        <dbReference type="EMBL" id="GGF90405.1"/>
    </source>
</evidence>
<organism evidence="9 10">
    <name type="scientific">Arenimonas maotaiensis</name>
    <dbReference type="NCBI Taxonomy" id="1446479"/>
    <lineage>
        <taxon>Bacteria</taxon>
        <taxon>Pseudomonadati</taxon>
        <taxon>Pseudomonadota</taxon>
        <taxon>Gammaproteobacteria</taxon>
        <taxon>Lysobacterales</taxon>
        <taxon>Lysobacteraceae</taxon>
        <taxon>Arenimonas</taxon>
    </lineage>
</organism>
<evidence type="ECO:0000256" key="1">
    <source>
        <dbReference type="ARBA" id="ARBA00004651"/>
    </source>
</evidence>
<evidence type="ECO:0000313" key="10">
    <source>
        <dbReference type="Proteomes" id="UP000632858"/>
    </source>
</evidence>
<protein>
    <recommendedName>
        <fullName evidence="11">EAL domain-containing protein</fullName>
    </recommendedName>
</protein>
<dbReference type="InterPro" id="IPR001633">
    <property type="entry name" value="EAL_dom"/>
</dbReference>
<dbReference type="SMART" id="SM00267">
    <property type="entry name" value="GGDEF"/>
    <property type="match status" value="1"/>
</dbReference>
<sequence>MTWGKVTTFVVLYLALCYLALASIGAPDQVSLLWPASGLALAFALRYGLIWCLPLAVALFLFHSLFEREPGLLTVVSIGANVGGLVAALLYLRWRGEERMLSIRGGFLLLQAAMLMSLVSGLVGIGGLGLIGDPAGNLFWPSVLQWALGDLLGIVCITPATLLALSRTRESVEAAAELDYAGARGKLLWLVLLTLSLLLIFMSGFGRSSYVLGLSVVPVALVVWSAIRLPPIWTAFGNAVTGLAIANMIGLGLSGFEPPTEMTDRLYLLVFLVLLALFPMILMASTHEIRKSSRQLFHRATTDIDTGLPNRTAFEVTARGLLDSTGAPWTLGYLDFDHFTLVNDTASHAAGDALIKAVASLLGTSLYPGDRVFRIGGDEFALLFQCQGREAELRAERVLRAVESFRTGWDGHILSTTASIGLATLKPGQGDYAQLLSQADAACFTAKELGGNRLCIADQNSAALQDRTDAMQWAVRIRQALNQNLFELHCQDIRTLGDGAGQGRHFEILLRLREPGSGRLLPPGLFIPAAERFQLGPKIDRHVIDLVLGWMEAHPAEARTVSACAINLSAGSMQDESFAPFLRERLSRSSFPAYKIIFEITETSAMHDLAHAQALIAELRRLGCRFALDDFGSGFCSFKYLQTLDVDIFKIDGGFVRDMQTSELSQSVIRAITEIAHVLKKTTVAEHCETEELGTQLRALGVDKVQGFGIHRPQPIDDYFAA</sequence>
<reference evidence="9" key="1">
    <citation type="journal article" date="2014" name="Int. J. Syst. Evol. Microbiol.">
        <title>Complete genome sequence of Corynebacterium casei LMG S-19264T (=DSM 44701T), isolated from a smear-ripened cheese.</title>
        <authorList>
            <consortium name="US DOE Joint Genome Institute (JGI-PGF)"/>
            <person name="Walter F."/>
            <person name="Albersmeier A."/>
            <person name="Kalinowski J."/>
            <person name="Ruckert C."/>
        </authorList>
    </citation>
    <scope>NUCLEOTIDE SEQUENCE</scope>
    <source>
        <strain evidence="9">CGMCC 1.12726</strain>
    </source>
</reference>
<evidence type="ECO:0000256" key="3">
    <source>
        <dbReference type="ARBA" id="ARBA00022692"/>
    </source>
</evidence>
<dbReference type="Gene3D" id="3.30.70.270">
    <property type="match status" value="1"/>
</dbReference>
<dbReference type="Proteomes" id="UP000632858">
    <property type="component" value="Unassembled WGS sequence"/>
</dbReference>
<dbReference type="EMBL" id="BMFO01000002">
    <property type="protein sequence ID" value="GGF90405.1"/>
    <property type="molecule type" value="Genomic_DNA"/>
</dbReference>
<dbReference type="Pfam" id="PF00563">
    <property type="entry name" value="EAL"/>
    <property type="match status" value="1"/>
</dbReference>
<dbReference type="SUPFAM" id="SSF141868">
    <property type="entry name" value="EAL domain-like"/>
    <property type="match status" value="1"/>
</dbReference>
<dbReference type="PANTHER" id="PTHR33121:SF23">
    <property type="entry name" value="CYCLIC DI-GMP PHOSPHODIESTERASE PDEB"/>
    <property type="match status" value="1"/>
</dbReference>
<feature type="transmembrane region" description="Helical" evidence="6">
    <location>
        <begin position="266"/>
        <end position="284"/>
    </location>
</feature>
<dbReference type="Pfam" id="PF00990">
    <property type="entry name" value="GGDEF"/>
    <property type="match status" value="1"/>
</dbReference>
<dbReference type="CDD" id="cd01949">
    <property type="entry name" value="GGDEF"/>
    <property type="match status" value="1"/>
</dbReference>
<evidence type="ECO:0000256" key="6">
    <source>
        <dbReference type="SAM" id="Phobius"/>
    </source>
</evidence>
<dbReference type="GO" id="GO:0005886">
    <property type="term" value="C:plasma membrane"/>
    <property type="evidence" value="ECO:0007669"/>
    <property type="project" value="UniProtKB-SubCell"/>
</dbReference>
<feature type="domain" description="EAL" evidence="7">
    <location>
        <begin position="470"/>
        <end position="722"/>
    </location>
</feature>
<dbReference type="NCBIfam" id="TIGR00254">
    <property type="entry name" value="GGDEF"/>
    <property type="match status" value="1"/>
</dbReference>
<dbReference type="InterPro" id="IPR035919">
    <property type="entry name" value="EAL_sf"/>
</dbReference>
<dbReference type="Gene3D" id="3.20.20.450">
    <property type="entry name" value="EAL domain"/>
    <property type="match status" value="1"/>
</dbReference>
<evidence type="ECO:0000256" key="4">
    <source>
        <dbReference type="ARBA" id="ARBA00022989"/>
    </source>
</evidence>
<dbReference type="SMART" id="SM00052">
    <property type="entry name" value="EAL"/>
    <property type="match status" value="1"/>
</dbReference>
<keyword evidence="5 6" id="KW-0472">Membrane</keyword>
<dbReference type="GO" id="GO:0071111">
    <property type="term" value="F:cyclic-guanylate-specific phosphodiesterase activity"/>
    <property type="evidence" value="ECO:0007669"/>
    <property type="project" value="InterPro"/>
</dbReference>
<reference evidence="9" key="2">
    <citation type="submission" date="2020-09" db="EMBL/GenBank/DDBJ databases">
        <authorList>
            <person name="Sun Q."/>
            <person name="Zhou Y."/>
        </authorList>
    </citation>
    <scope>NUCLEOTIDE SEQUENCE</scope>
    <source>
        <strain evidence="9">CGMCC 1.12726</strain>
    </source>
</reference>
<dbReference type="InterPro" id="IPR029787">
    <property type="entry name" value="Nucleotide_cyclase"/>
</dbReference>
<dbReference type="InterPro" id="IPR043128">
    <property type="entry name" value="Rev_trsase/Diguanyl_cyclase"/>
</dbReference>
<proteinExistence type="predicted"/>
<dbReference type="Pfam" id="PF05231">
    <property type="entry name" value="MASE1"/>
    <property type="match status" value="1"/>
</dbReference>
<feature type="transmembrane region" description="Helical" evidence="6">
    <location>
        <begin position="6"/>
        <end position="26"/>
    </location>
</feature>
<comment type="caution">
    <text evidence="9">The sequence shown here is derived from an EMBL/GenBank/DDBJ whole genome shotgun (WGS) entry which is preliminary data.</text>
</comment>
<keyword evidence="2" id="KW-1003">Cell membrane</keyword>
<keyword evidence="4 6" id="KW-1133">Transmembrane helix</keyword>
<dbReference type="AlphaFoldDB" id="A0A917CJ37"/>
<accession>A0A917CJ37</accession>
<evidence type="ECO:0000256" key="2">
    <source>
        <dbReference type="ARBA" id="ARBA00022475"/>
    </source>
</evidence>
<dbReference type="CDD" id="cd01948">
    <property type="entry name" value="EAL"/>
    <property type="match status" value="1"/>
</dbReference>
<dbReference type="InterPro" id="IPR007895">
    <property type="entry name" value="MASE1"/>
</dbReference>
<name>A0A917CJ37_9GAMM</name>
<keyword evidence="10" id="KW-1185">Reference proteome</keyword>
<evidence type="ECO:0000256" key="5">
    <source>
        <dbReference type="ARBA" id="ARBA00023136"/>
    </source>
</evidence>
<feature type="transmembrane region" description="Helical" evidence="6">
    <location>
        <begin position="106"/>
        <end position="131"/>
    </location>
</feature>
<dbReference type="InterPro" id="IPR050706">
    <property type="entry name" value="Cyclic-di-GMP_PDE-like"/>
</dbReference>
<dbReference type="InterPro" id="IPR000160">
    <property type="entry name" value="GGDEF_dom"/>
</dbReference>
<dbReference type="PROSITE" id="PS50887">
    <property type="entry name" value="GGDEF"/>
    <property type="match status" value="1"/>
</dbReference>
<feature type="transmembrane region" description="Helical" evidence="6">
    <location>
        <begin position="72"/>
        <end position="94"/>
    </location>
</feature>
<feature type="transmembrane region" description="Helical" evidence="6">
    <location>
        <begin position="143"/>
        <end position="166"/>
    </location>
</feature>
<gene>
    <name evidence="9" type="ORF">GCM10010960_10390</name>
</gene>
<evidence type="ECO:0000259" key="8">
    <source>
        <dbReference type="PROSITE" id="PS50887"/>
    </source>
</evidence>
<feature type="transmembrane region" description="Helical" evidence="6">
    <location>
        <begin position="187"/>
        <end position="204"/>
    </location>
</feature>
<dbReference type="PROSITE" id="PS50883">
    <property type="entry name" value="EAL"/>
    <property type="match status" value="1"/>
</dbReference>
<feature type="transmembrane region" description="Helical" evidence="6">
    <location>
        <begin position="234"/>
        <end position="254"/>
    </location>
</feature>
<keyword evidence="3 6" id="KW-0812">Transmembrane</keyword>
<comment type="subcellular location">
    <subcellularLocation>
        <location evidence="1">Cell membrane</location>
        <topology evidence="1">Multi-pass membrane protein</topology>
    </subcellularLocation>
</comment>
<feature type="transmembrane region" description="Helical" evidence="6">
    <location>
        <begin position="38"/>
        <end position="66"/>
    </location>
</feature>
<dbReference type="PANTHER" id="PTHR33121">
    <property type="entry name" value="CYCLIC DI-GMP PHOSPHODIESTERASE PDEF"/>
    <property type="match status" value="1"/>
</dbReference>
<evidence type="ECO:0000259" key="7">
    <source>
        <dbReference type="PROSITE" id="PS50883"/>
    </source>
</evidence>